<dbReference type="AlphaFoldDB" id="A0AA36BAP4"/>
<keyword evidence="1" id="KW-0677">Repeat</keyword>
<proteinExistence type="predicted"/>
<evidence type="ECO:0000256" key="2">
    <source>
        <dbReference type="ARBA" id="ARBA00023043"/>
    </source>
</evidence>
<keyword evidence="6" id="KW-1185">Reference proteome</keyword>
<dbReference type="PROSITE" id="PS50297">
    <property type="entry name" value="ANK_REP_REGION"/>
    <property type="match status" value="2"/>
</dbReference>
<reference evidence="5" key="1">
    <citation type="submission" date="2023-08" db="EMBL/GenBank/DDBJ databases">
        <authorList>
            <person name="Alioto T."/>
            <person name="Alioto T."/>
            <person name="Gomez Garrido J."/>
        </authorList>
    </citation>
    <scope>NUCLEOTIDE SEQUENCE</scope>
</reference>
<dbReference type="EMBL" id="OX597825">
    <property type="protein sequence ID" value="CAI9730950.1"/>
    <property type="molecule type" value="Genomic_DNA"/>
</dbReference>
<dbReference type="PANTHER" id="PTHR24201">
    <property type="entry name" value="ANK_REP_REGION DOMAIN-CONTAINING PROTEIN"/>
    <property type="match status" value="1"/>
</dbReference>
<evidence type="ECO:0000256" key="4">
    <source>
        <dbReference type="SAM" id="MobiDB-lite"/>
    </source>
</evidence>
<sequence length="342" mass="39130">MEQVNNSDWTSEKEDILRNDYPLHYACREGDVDRLRRLLDEYTATMTAPINLALSNSIMLKEDCFYGWTPAHWAAYFGKLACLQKLSCFNRPYNLKCDMRNSKFQQTPSHLAAYAGHPHCLQWLLQSNAEINARDYLGETPLHKAASTGTLDCVSLLISYQASLGIKNSEGETACSLARKSGFLECARNLEMAAMGSINESRRTVVDDMEVQSSRNLHEKSLSDILMDKEVKKNRKLVGGRKRTLEDLDEGIFKYLRQGDYEPERHSSEDPDTSMPLESERNTQSSNQQQTSNNELSPAWFTSYQCQWHIPVNVLQNGTFFSEYKSGKYPEKLTKEKKKCKM</sequence>
<evidence type="ECO:0000313" key="6">
    <source>
        <dbReference type="Proteomes" id="UP001162480"/>
    </source>
</evidence>
<dbReference type="PANTHER" id="PTHR24201:SF17">
    <property type="entry name" value="ANKYRIN REPEAT DOMAIN-CONTAINING PROTEIN 10-LIKE ISOFORM X1"/>
    <property type="match status" value="1"/>
</dbReference>
<feature type="region of interest" description="Disordered" evidence="4">
    <location>
        <begin position="259"/>
        <end position="294"/>
    </location>
</feature>
<keyword evidence="2 3" id="KW-0040">ANK repeat</keyword>
<dbReference type="InterPro" id="IPR036770">
    <property type="entry name" value="Ankyrin_rpt-contain_sf"/>
</dbReference>
<protein>
    <submittedName>
        <fullName evidence="5">Ankyrin repeat domain-containing protein 10 isoform X5</fullName>
    </submittedName>
</protein>
<feature type="compositionally biased region" description="Basic and acidic residues" evidence="4">
    <location>
        <begin position="259"/>
        <end position="269"/>
    </location>
</feature>
<evidence type="ECO:0000313" key="5">
    <source>
        <dbReference type="EMBL" id="CAI9730950.1"/>
    </source>
</evidence>
<dbReference type="SMART" id="SM00248">
    <property type="entry name" value="ANK"/>
    <property type="match status" value="5"/>
</dbReference>
<dbReference type="Pfam" id="PF12796">
    <property type="entry name" value="Ank_2"/>
    <property type="match status" value="2"/>
</dbReference>
<organism evidence="5 6">
    <name type="scientific">Octopus vulgaris</name>
    <name type="common">Common octopus</name>
    <dbReference type="NCBI Taxonomy" id="6645"/>
    <lineage>
        <taxon>Eukaryota</taxon>
        <taxon>Metazoa</taxon>
        <taxon>Spiralia</taxon>
        <taxon>Lophotrochozoa</taxon>
        <taxon>Mollusca</taxon>
        <taxon>Cephalopoda</taxon>
        <taxon>Coleoidea</taxon>
        <taxon>Octopodiformes</taxon>
        <taxon>Octopoda</taxon>
        <taxon>Incirrata</taxon>
        <taxon>Octopodidae</taxon>
        <taxon>Octopus</taxon>
    </lineage>
</organism>
<evidence type="ECO:0000256" key="3">
    <source>
        <dbReference type="PROSITE-ProRule" id="PRU00023"/>
    </source>
</evidence>
<gene>
    <name evidence="5" type="ORF">OCTVUL_1B031186</name>
</gene>
<dbReference type="Proteomes" id="UP001162480">
    <property type="component" value="Chromosome 12"/>
</dbReference>
<dbReference type="PROSITE" id="PS50088">
    <property type="entry name" value="ANK_REPEAT"/>
    <property type="match status" value="2"/>
</dbReference>
<feature type="repeat" description="ANK" evidence="3">
    <location>
        <begin position="104"/>
        <end position="136"/>
    </location>
</feature>
<dbReference type="SUPFAM" id="SSF48403">
    <property type="entry name" value="Ankyrin repeat"/>
    <property type="match status" value="1"/>
</dbReference>
<feature type="compositionally biased region" description="Low complexity" evidence="4">
    <location>
        <begin position="282"/>
        <end position="294"/>
    </location>
</feature>
<dbReference type="Gene3D" id="1.25.40.20">
    <property type="entry name" value="Ankyrin repeat-containing domain"/>
    <property type="match status" value="2"/>
</dbReference>
<evidence type="ECO:0000256" key="1">
    <source>
        <dbReference type="ARBA" id="ARBA00022737"/>
    </source>
</evidence>
<dbReference type="InterPro" id="IPR050776">
    <property type="entry name" value="Ank_Repeat/CDKN_Inhibitor"/>
</dbReference>
<name>A0AA36BAP4_OCTVU</name>
<feature type="repeat" description="ANK" evidence="3">
    <location>
        <begin position="137"/>
        <end position="169"/>
    </location>
</feature>
<dbReference type="InterPro" id="IPR002110">
    <property type="entry name" value="Ankyrin_rpt"/>
</dbReference>
<accession>A0AA36BAP4</accession>